<evidence type="ECO:0000256" key="1">
    <source>
        <dbReference type="PROSITE-ProRule" id="PRU00529"/>
    </source>
</evidence>
<dbReference type="OrthoDB" id="26307at2157"/>
<dbReference type="GO" id="GO:0006400">
    <property type="term" value="P:tRNA modification"/>
    <property type="evidence" value="ECO:0007669"/>
    <property type="project" value="InterPro"/>
</dbReference>
<evidence type="ECO:0000313" key="4">
    <source>
        <dbReference type="Proteomes" id="UP000002315"/>
    </source>
</evidence>
<dbReference type="Gene3D" id="3.30.2300.10">
    <property type="entry name" value="THUMP superfamily"/>
    <property type="match status" value="1"/>
</dbReference>
<evidence type="ECO:0000313" key="3">
    <source>
        <dbReference type="EMBL" id="ADP77114.1"/>
    </source>
</evidence>
<dbReference type="EMBL" id="CP002278">
    <property type="protein sequence ID" value="ADP77114.1"/>
    <property type="molecule type" value="Genomic_DNA"/>
</dbReference>
<dbReference type="AlphaFoldDB" id="E3GXT2"/>
<dbReference type="KEGG" id="mfv:Mfer_0311"/>
<organism evidence="3 4">
    <name type="scientific">Methanothermus fervidus (strain ATCC 43054 / DSM 2088 / JCM 10308 / V24 S)</name>
    <dbReference type="NCBI Taxonomy" id="523846"/>
    <lineage>
        <taxon>Archaea</taxon>
        <taxon>Methanobacteriati</taxon>
        <taxon>Methanobacteriota</taxon>
        <taxon>Methanomada group</taxon>
        <taxon>Methanobacteria</taxon>
        <taxon>Methanobacteriales</taxon>
        <taxon>Methanothermaceae</taxon>
        <taxon>Methanothermus</taxon>
    </lineage>
</organism>
<dbReference type="CDD" id="cd11717">
    <property type="entry name" value="THUMP_THUMPD1_like"/>
    <property type="match status" value="1"/>
</dbReference>
<name>E3GXT2_METFV</name>
<dbReference type="STRING" id="523846.Mfer_0311"/>
<dbReference type="GO" id="GO:0003723">
    <property type="term" value="F:RNA binding"/>
    <property type="evidence" value="ECO:0007669"/>
    <property type="project" value="UniProtKB-UniRule"/>
</dbReference>
<dbReference type="Proteomes" id="UP000002315">
    <property type="component" value="Chromosome"/>
</dbReference>
<proteinExistence type="predicted"/>
<dbReference type="PROSITE" id="PS51165">
    <property type="entry name" value="THUMP"/>
    <property type="match status" value="1"/>
</dbReference>
<reference evidence="3 4" key="1">
    <citation type="journal article" date="2010" name="Stand. Genomic Sci.">
        <title>Complete genome sequence of Methanothermus fervidus type strain (V24S).</title>
        <authorList>
            <person name="Anderson I."/>
            <person name="Djao O.D."/>
            <person name="Misra M."/>
            <person name="Chertkov O."/>
            <person name="Nolan M."/>
            <person name="Lucas S."/>
            <person name="Lapidus A."/>
            <person name="Del Rio T.G."/>
            <person name="Tice H."/>
            <person name="Cheng J.F."/>
            <person name="Tapia R."/>
            <person name="Han C."/>
            <person name="Goodwin L."/>
            <person name="Pitluck S."/>
            <person name="Liolios K."/>
            <person name="Ivanova N."/>
            <person name="Mavromatis K."/>
            <person name="Mikhailova N."/>
            <person name="Pati A."/>
            <person name="Brambilla E."/>
            <person name="Chen A."/>
            <person name="Palaniappan K."/>
            <person name="Land M."/>
            <person name="Hauser L."/>
            <person name="Chang Y.J."/>
            <person name="Jeffries C.D."/>
            <person name="Sikorski J."/>
            <person name="Spring S."/>
            <person name="Rohde M."/>
            <person name="Eichinger K."/>
            <person name="Huber H."/>
            <person name="Wirth R."/>
            <person name="Goker M."/>
            <person name="Detter J.C."/>
            <person name="Woyke T."/>
            <person name="Bristow J."/>
            <person name="Eisen J.A."/>
            <person name="Markowitz V."/>
            <person name="Hugenholtz P."/>
            <person name="Klenk H.P."/>
            <person name="Kyrpides N.C."/>
        </authorList>
    </citation>
    <scope>NUCLEOTIDE SEQUENCE [LARGE SCALE GENOMIC DNA]</scope>
    <source>
        <strain evidence="4">ATCC 43054 / DSM 2088 / JCM 10308 / V24 S</strain>
    </source>
</reference>
<gene>
    <name evidence="3" type="ordered locus">Mfer_0311</name>
</gene>
<keyword evidence="4" id="KW-1185">Reference proteome</keyword>
<accession>E3GXT2</accession>
<evidence type="ECO:0000259" key="2">
    <source>
        <dbReference type="PROSITE" id="PS51165"/>
    </source>
</evidence>
<dbReference type="SUPFAM" id="SSF143437">
    <property type="entry name" value="THUMP domain-like"/>
    <property type="match status" value="1"/>
</dbReference>
<feature type="domain" description="THUMP" evidence="2">
    <location>
        <begin position="50"/>
        <end position="153"/>
    </location>
</feature>
<dbReference type="InterPro" id="IPR004114">
    <property type="entry name" value="THUMP_dom"/>
</dbReference>
<dbReference type="InterPro" id="IPR040183">
    <property type="entry name" value="THUMPD1-like"/>
</dbReference>
<protein>
    <submittedName>
        <fullName evidence="3">THUMP domain protein</fullName>
    </submittedName>
</protein>
<dbReference type="Pfam" id="PF02926">
    <property type="entry name" value="THUMP"/>
    <property type="match status" value="1"/>
</dbReference>
<dbReference type="HOGENOM" id="CLU_097042_1_0_2"/>
<keyword evidence="1" id="KW-0694">RNA-binding</keyword>
<sequence length="162" mass="18056">MVTFAGRKGEEIVGSEEIELLLKDYEPVLDIKESNFPNLLLINLTMDPKLAVKIIANANLPNISKIIPIEAVVKTNINSIVNKVVNLCRKKVKANDTFSVRCDLRGSEINKDEVVEKVEEALTDELNLIPDKNGKWVIQIEIVGKITGISVLKPDEFFKAKS</sequence>